<evidence type="ECO:0000259" key="13">
    <source>
        <dbReference type="Pfam" id="PF02434"/>
    </source>
</evidence>
<evidence type="ECO:0000256" key="11">
    <source>
        <dbReference type="ARBA" id="ARBA00023136"/>
    </source>
</evidence>
<dbReference type="Pfam" id="PF02434">
    <property type="entry name" value="Fringe"/>
    <property type="match status" value="1"/>
</dbReference>
<dbReference type="GO" id="GO:0000166">
    <property type="term" value="F:nucleotide binding"/>
    <property type="evidence" value="ECO:0007669"/>
    <property type="project" value="UniProtKB-KW"/>
</dbReference>
<keyword evidence="9" id="KW-0735">Signal-anchor</keyword>
<dbReference type="PANTHER" id="PTHR23033:SF14">
    <property type="entry name" value="GLYCOPROTEIN-N-ACETYLGALACTOSAMINE 3-BETA-GALACTOSYLTRANSFERASE 1-RELATED"/>
    <property type="match status" value="1"/>
</dbReference>
<dbReference type="PANTHER" id="PTHR23033">
    <property type="entry name" value="BETA1,3-GALACTOSYLTRANSFERASE"/>
    <property type="match status" value="1"/>
</dbReference>
<name>A0AA85BVQ0_9TREM</name>
<accession>A0AA85BVQ0</accession>
<keyword evidence="5" id="KW-0328">Glycosyltransferase</keyword>
<evidence type="ECO:0000256" key="3">
    <source>
        <dbReference type="ARBA" id="ARBA00006462"/>
    </source>
</evidence>
<dbReference type="InterPro" id="IPR029044">
    <property type="entry name" value="Nucleotide-diphossugar_trans"/>
</dbReference>
<organism evidence="14 15">
    <name type="scientific">Schistosoma mattheei</name>
    <dbReference type="NCBI Taxonomy" id="31246"/>
    <lineage>
        <taxon>Eukaryota</taxon>
        <taxon>Metazoa</taxon>
        <taxon>Spiralia</taxon>
        <taxon>Lophotrochozoa</taxon>
        <taxon>Platyhelminthes</taxon>
        <taxon>Trematoda</taxon>
        <taxon>Digenea</taxon>
        <taxon>Strigeidida</taxon>
        <taxon>Schistosomatoidea</taxon>
        <taxon>Schistosomatidae</taxon>
        <taxon>Schistosoma</taxon>
    </lineage>
</organism>
<evidence type="ECO:0000256" key="6">
    <source>
        <dbReference type="ARBA" id="ARBA00022679"/>
    </source>
</evidence>
<sequence>MKRSHCRNSRQAYSKCRGVCCLILGIVTGLLLLLNFKVFFGNTFNYQEYYKYYKNKKNYLSDKLRAFIVKNIEDGSSSISRSTATTNYDYDNNKKYLIINAETTYNHLDNKNAQSKQKNREHTITITNPPYFNTTAINSKPSIHILKLPYPEVRMHLWSKFRIILRYIYQFRNDYDYFLKTDDDAYVIMENLLNVLQNYSPDMPFMLGHRFPILARNGYFSGGAGYVLSREALKRIVEQSIDRHHNCPVYDENMEDVKMSICGQAVGVRLYDVFDILGRYRFRWRSLDMLLNFTSFRSLHWRPVKLQPQTLYAAPHQSLLSDVGISFHYVTPDMMYMLEYFLYHLRPIGLVNNFVQLPKEMCNVQ</sequence>
<keyword evidence="11 12" id="KW-0472">Membrane</keyword>
<dbReference type="InterPro" id="IPR026050">
    <property type="entry name" value="C1GALT1/C1GALT1_chp1"/>
</dbReference>
<evidence type="ECO:0000256" key="9">
    <source>
        <dbReference type="ARBA" id="ARBA00022968"/>
    </source>
</evidence>
<comment type="pathway">
    <text evidence="2">Protein modification; protein glycosylation.</text>
</comment>
<keyword evidence="7 12" id="KW-0812">Transmembrane</keyword>
<evidence type="ECO:0000256" key="1">
    <source>
        <dbReference type="ARBA" id="ARBA00004606"/>
    </source>
</evidence>
<keyword evidence="8" id="KW-0547">Nucleotide-binding</keyword>
<reference evidence="15" key="1">
    <citation type="submission" date="2023-11" db="UniProtKB">
        <authorList>
            <consortium name="WormBaseParasite"/>
        </authorList>
    </citation>
    <scope>IDENTIFICATION</scope>
</reference>
<dbReference type="Proteomes" id="UP000050791">
    <property type="component" value="Unassembled WGS sequence"/>
</dbReference>
<dbReference type="InterPro" id="IPR003378">
    <property type="entry name" value="Fringe-like_glycosylTrfase"/>
</dbReference>
<proteinExistence type="inferred from homology"/>
<feature type="transmembrane region" description="Helical" evidence="12">
    <location>
        <begin position="21"/>
        <end position="40"/>
    </location>
</feature>
<keyword evidence="6" id="KW-0808">Transferase</keyword>
<comment type="subcellular location">
    <subcellularLocation>
        <location evidence="1">Membrane</location>
        <topology evidence="1">Single-pass type II membrane protein</topology>
    </subcellularLocation>
</comment>
<feature type="domain" description="Fringe-like glycosyltransferase" evidence="13">
    <location>
        <begin position="171"/>
        <end position="270"/>
    </location>
</feature>
<protein>
    <recommendedName>
        <fullName evidence="4">N-acetylgalactosaminide beta-1,3-galactosyltransferase</fullName>
        <ecNumber evidence="4">2.4.1.122</ecNumber>
    </recommendedName>
</protein>
<evidence type="ECO:0000256" key="4">
    <source>
        <dbReference type="ARBA" id="ARBA00012557"/>
    </source>
</evidence>
<evidence type="ECO:0000256" key="7">
    <source>
        <dbReference type="ARBA" id="ARBA00022692"/>
    </source>
</evidence>
<comment type="similarity">
    <text evidence="3">Belongs to the glycosyltransferase 31 family. Beta3-Gal-T subfamily.</text>
</comment>
<keyword evidence="10 12" id="KW-1133">Transmembrane helix</keyword>
<evidence type="ECO:0000313" key="15">
    <source>
        <dbReference type="WBParaSite" id="SMTH1_80810.1"/>
    </source>
</evidence>
<evidence type="ECO:0000256" key="5">
    <source>
        <dbReference type="ARBA" id="ARBA00022676"/>
    </source>
</evidence>
<dbReference type="GO" id="GO:0016263">
    <property type="term" value="F:glycoprotein-N-acetylgalactosamine 3-beta-galactosyltransferase activity"/>
    <property type="evidence" value="ECO:0007669"/>
    <property type="project" value="UniProtKB-EC"/>
</dbReference>
<evidence type="ECO:0000313" key="14">
    <source>
        <dbReference type="Proteomes" id="UP000050791"/>
    </source>
</evidence>
<dbReference type="GO" id="GO:0016020">
    <property type="term" value="C:membrane"/>
    <property type="evidence" value="ECO:0007669"/>
    <property type="project" value="UniProtKB-SubCell"/>
</dbReference>
<evidence type="ECO:0000256" key="12">
    <source>
        <dbReference type="SAM" id="Phobius"/>
    </source>
</evidence>
<evidence type="ECO:0000256" key="2">
    <source>
        <dbReference type="ARBA" id="ARBA00004922"/>
    </source>
</evidence>
<dbReference type="EC" id="2.4.1.122" evidence="4"/>
<dbReference type="WBParaSite" id="SMTH1_80810.1">
    <property type="protein sequence ID" value="SMTH1_80810.1"/>
    <property type="gene ID" value="SMTH1_80810"/>
</dbReference>
<dbReference type="Gene3D" id="3.90.550.50">
    <property type="match status" value="1"/>
</dbReference>
<dbReference type="SUPFAM" id="SSF53448">
    <property type="entry name" value="Nucleotide-diphospho-sugar transferases"/>
    <property type="match status" value="1"/>
</dbReference>
<evidence type="ECO:0000256" key="10">
    <source>
        <dbReference type="ARBA" id="ARBA00022989"/>
    </source>
</evidence>
<dbReference type="AlphaFoldDB" id="A0AA85BVQ0"/>
<evidence type="ECO:0000256" key="8">
    <source>
        <dbReference type="ARBA" id="ARBA00022741"/>
    </source>
</evidence>